<dbReference type="PANTHER" id="PTHR39161:SF2">
    <property type="entry name" value="ADAPTER PROTEIN MECA 2"/>
    <property type="match status" value="1"/>
</dbReference>
<dbReference type="Proteomes" id="UP000322267">
    <property type="component" value="Unassembled WGS sequence"/>
</dbReference>
<dbReference type="PANTHER" id="PTHR39161">
    <property type="entry name" value="ADAPTER PROTEIN MECA"/>
    <property type="match status" value="1"/>
</dbReference>
<dbReference type="Gene3D" id="3.30.70.1950">
    <property type="match status" value="1"/>
</dbReference>
<accession>A0A5D4NZV5</accession>
<protein>
    <submittedName>
        <fullName evidence="3">Uncharacterized protein</fullName>
    </submittedName>
</protein>
<dbReference type="Pfam" id="PF05389">
    <property type="entry name" value="MecA"/>
    <property type="match status" value="1"/>
</dbReference>
<reference evidence="3 4" key="1">
    <citation type="submission" date="2019-08" db="EMBL/GenBank/DDBJ databases">
        <title>Bacillus genomes from the desert of Cuatro Cienegas, Coahuila.</title>
        <authorList>
            <person name="Olmedo-Alvarez G."/>
        </authorList>
    </citation>
    <scope>NUCLEOTIDE SEQUENCE [LARGE SCALE GENOMIC DNA]</scope>
    <source>
        <strain evidence="3 4">CH34_1T</strain>
    </source>
</reference>
<name>A0A5D4NZV5_9BACI</name>
<sequence length="234" mass="27141">MSRFFLYAGMHSSPFFGAFTASKYILRRFANLLFPLTYYVGNHSYSGGGKMKLERLSSNTVKFSISIAELEMKGILEDDQWKDSLVWHEFFEGLMDEMYNEYGIDLESTVTVEINSVNASEMVLILTLSEEGFFEDDPFKEKETVDEDLLLYKFGLFEDVLAFTYTLKYEDYEEISLYFKGESYYLEVNGGSERLASLAGEYGEKARETIHTLKEYGSKIIDKTCRETLLQYFQ</sequence>
<comment type="caution">
    <text evidence="3">The sequence shown here is derived from an EMBL/GenBank/DDBJ whole genome shotgun (WGS) entry which is preliminary data.</text>
</comment>
<gene>
    <name evidence="3" type="ORF">FZC78_05575</name>
</gene>
<dbReference type="EMBL" id="VTEI01000002">
    <property type="protein sequence ID" value="TYS18964.1"/>
    <property type="molecule type" value="Genomic_DNA"/>
</dbReference>
<organism evidence="3 4">
    <name type="scientific">Rossellomorea vietnamensis</name>
    <dbReference type="NCBI Taxonomy" id="218284"/>
    <lineage>
        <taxon>Bacteria</taxon>
        <taxon>Bacillati</taxon>
        <taxon>Bacillota</taxon>
        <taxon>Bacilli</taxon>
        <taxon>Bacillales</taxon>
        <taxon>Bacillaceae</taxon>
        <taxon>Rossellomorea</taxon>
    </lineage>
</organism>
<proteinExistence type="inferred from homology"/>
<dbReference type="AlphaFoldDB" id="A0A5D4NZV5"/>
<comment type="similarity">
    <text evidence="1">Belongs to the MecA family.</text>
</comment>
<evidence type="ECO:0000256" key="1">
    <source>
        <dbReference type="ARBA" id="ARBA00005397"/>
    </source>
</evidence>
<comment type="subunit">
    <text evidence="2">Homodimer.</text>
</comment>
<evidence type="ECO:0000256" key="2">
    <source>
        <dbReference type="ARBA" id="ARBA00011738"/>
    </source>
</evidence>
<dbReference type="InterPro" id="IPR008681">
    <property type="entry name" value="Neg-reg_MecA"/>
</dbReference>
<evidence type="ECO:0000313" key="4">
    <source>
        <dbReference type="Proteomes" id="UP000322267"/>
    </source>
</evidence>
<dbReference type="InterPro" id="IPR038471">
    <property type="entry name" value="MecA_C_sf"/>
</dbReference>
<evidence type="ECO:0000313" key="3">
    <source>
        <dbReference type="EMBL" id="TYS18964.1"/>
    </source>
</evidence>